<name>A0A4R3QA34_RHISU</name>
<proteinExistence type="predicted"/>
<protein>
    <submittedName>
        <fullName evidence="2">Transposase IS200 family protein</fullName>
    </submittedName>
</protein>
<dbReference type="Proteomes" id="UP000294576">
    <property type="component" value="Unassembled WGS sequence"/>
</dbReference>
<dbReference type="EMBL" id="SMBH01000003">
    <property type="protein sequence ID" value="TCU18141.1"/>
    <property type="molecule type" value="Genomic_DNA"/>
</dbReference>
<dbReference type="Pfam" id="PF01797">
    <property type="entry name" value="Y1_Tnp"/>
    <property type="match status" value="1"/>
</dbReference>
<reference evidence="2 3" key="1">
    <citation type="submission" date="2019-03" db="EMBL/GenBank/DDBJ databases">
        <title>Genomic Encyclopedia of Type Strains, Phase IV (KMG-V): Genome sequencing to study the core and pangenomes of soil and plant-associated prokaryotes.</title>
        <authorList>
            <person name="Whitman W."/>
        </authorList>
    </citation>
    <scope>NUCLEOTIDE SEQUENCE [LARGE SCALE GENOMIC DNA]</scope>
    <source>
        <strain evidence="2 3">Hc14</strain>
    </source>
</reference>
<dbReference type="AlphaFoldDB" id="A0A4R3QA34"/>
<dbReference type="SUPFAM" id="SSF143422">
    <property type="entry name" value="Transposase IS200-like"/>
    <property type="match status" value="1"/>
</dbReference>
<evidence type="ECO:0000313" key="3">
    <source>
        <dbReference type="Proteomes" id="UP000294576"/>
    </source>
</evidence>
<sequence length="65" mass="7203">MSKLVNSLKGVSSRLLREARPEVAGRYFKGVLWSPSYFAVSCGGALLDIVWQYVETQRSRASSPP</sequence>
<dbReference type="GO" id="GO:0003677">
    <property type="term" value="F:DNA binding"/>
    <property type="evidence" value="ECO:0007669"/>
    <property type="project" value="InterPro"/>
</dbReference>
<dbReference type="GO" id="GO:0004803">
    <property type="term" value="F:transposase activity"/>
    <property type="evidence" value="ECO:0007669"/>
    <property type="project" value="InterPro"/>
</dbReference>
<evidence type="ECO:0000313" key="2">
    <source>
        <dbReference type="EMBL" id="TCU18141.1"/>
    </source>
</evidence>
<dbReference type="InterPro" id="IPR036515">
    <property type="entry name" value="Transposase_17_sf"/>
</dbReference>
<comment type="caution">
    <text evidence="2">The sequence shown here is derived from an EMBL/GenBank/DDBJ whole genome shotgun (WGS) entry which is preliminary data.</text>
</comment>
<gene>
    <name evidence="2" type="ORF">EV132_103261</name>
</gene>
<evidence type="ECO:0000259" key="1">
    <source>
        <dbReference type="Pfam" id="PF01797"/>
    </source>
</evidence>
<dbReference type="Gene3D" id="3.30.70.1290">
    <property type="entry name" value="Transposase IS200-like"/>
    <property type="match status" value="1"/>
</dbReference>
<accession>A0A4R3QA34</accession>
<organism evidence="2 3">
    <name type="scientific">Rhizobium sullae</name>
    <name type="common">Rhizobium hedysari</name>
    <dbReference type="NCBI Taxonomy" id="50338"/>
    <lineage>
        <taxon>Bacteria</taxon>
        <taxon>Pseudomonadati</taxon>
        <taxon>Pseudomonadota</taxon>
        <taxon>Alphaproteobacteria</taxon>
        <taxon>Hyphomicrobiales</taxon>
        <taxon>Rhizobiaceae</taxon>
        <taxon>Rhizobium/Agrobacterium group</taxon>
        <taxon>Rhizobium</taxon>
    </lineage>
</organism>
<feature type="domain" description="Transposase IS200-like" evidence="1">
    <location>
        <begin position="1"/>
        <end position="57"/>
    </location>
</feature>
<dbReference type="InterPro" id="IPR002686">
    <property type="entry name" value="Transposase_17"/>
</dbReference>
<dbReference type="GO" id="GO:0006313">
    <property type="term" value="P:DNA transposition"/>
    <property type="evidence" value="ECO:0007669"/>
    <property type="project" value="InterPro"/>
</dbReference>